<proteinExistence type="predicted"/>
<evidence type="ECO:0000313" key="1">
    <source>
        <dbReference type="EMBL" id="PVU85368.1"/>
    </source>
</evidence>
<keyword evidence="2" id="KW-1185">Reference proteome</keyword>
<reference evidence="1 2" key="1">
    <citation type="journal article" date="2018" name="MBio">
        <title>Comparative Genomics Reveals the Core Gene Toolbox for the Fungus-Insect Symbiosis.</title>
        <authorList>
            <person name="Wang Y."/>
            <person name="Stata M."/>
            <person name="Wang W."/>
            <person name="Stajich J.E."/>
            <person name="White M.M."/>
            <person name="Moncalvo J.M."/>
        </authorList>
    </citation>
    <scope>NUCLEOTIDE SEQUENCE [LARGE SCALE GENOMIC DNA]</scope>
    <source>
        <strain evidence="1 2">AUS-77-4</strain>
    </source>
</reference>
<dbReference type="Proteomes" id="UP000245699">
    <property type="component" value="Unassembled WGS sequence"/>
</dbReference>
<dbReference type="EMBL" id="MBFT01001094">
    <property type="protein sequence ID" value="PVU85368.1"/>
    <property type="molecule type" value="Genomic_DNA"/>
</dbReference>
<evidence type="ECO:0000313" key="2">
    <source>
        <dbReference type="Proteomes" id="UP000245699"/>
    </source>
</evidence>
<feature type="non-terminal residue" evidence="1">
    <location>
        <position position="127"/>
    </location>
</feature>
<name>A0A2T9XZ58_9FUNG</name>
<accession>A0A2T9XZ58</accession>
<sequence>MEYKSSINGLLDKNQDIFGYVSKNFPDTYSRSYINILRYGHETSNISESINSWITEIRKQPPLKIFYFFTQKLNQIIYDKTEKETKGLSLRVYRSNDPDKIEVQYSTGSKINRIVNDIDKTCSCGSR</sequence>
<comment type="caution">
    <text evidence="1">The sequence shown here is derived from an EMBL/GenBank/DDBJ whole genome shotgun (WGS) entry which is preliminary data.</text>
</comment>
<dbReference type="OrthoDB" id="2418180at2759"/>
<dbReference type="AlphaFoldDB" id="A0A2T9XZ58"/>
<gene>
    <name evidence="1" type="ORF">BB559_007065</name>
</gene>
<protein>
    <submittedName>
        <fullName evidence="1">Uncharacterized protein</fullName>
    </submittedName>
</protein>
<organism evidence="1 2">
    <name type="scientific">Furculomyces boomerangus</name>
    <dbReference type="NCBI Taxonomy" id="61424"/>
    <lineage>
        <taxon>Eukaryota</taxon>
        <taxon>Fungi</taxon>
        <taxon>Fungi incertae sedis</taxon>
        <taxon>Zoopagomycota</taxon>
        <taxon>Kickxellomycotina</taxon>
        <taxon>Harpellomycetes</taxon>
        <taxon>Harpellales</taxon>
        <taxon>Harpellaceae</taxon>
        <taxon>Furculomyces</taxon>
    </lineage>
</organism>